<dbReference type="PANTHER" id="PTHR31480">
    <property type="entry name" value="BIFUNCTIONAL LYCOPENE CYCLASE/PHYTOENE SYNTHASE"/>
    <property type="match status" value="1"/>
</dbReference>
<dbReference type="GO" id="GO:0016117">
    <property type="term" value="P:carotenoid biosynthetic process"/>
    <property type="evidence" value="ECO:0007669"/>
    <property type="project" value="UniProtKB-KW"/>
</dbReference>
<evidence type="ECO:0000313" key="6">
    <source>
        <dbReference type="Proteomes" id="UP001313282"/>
    </source>
</evidence>
<evidence type="ECO:0000313" key="5">
    <source>
        <dbReference type="EMBL" id="KAK6333524.1"/>
    </source>
</evidence>
<dbReference type="InterPro" id="IPR019845">
    <property type="entry name" value="Squalene/phytoene_synthase_CS"/>
</dbReference>
<dbReference type="GO" id="GO:0004311">
    <property type="term" value="F:geranylgeranyl diphosphate synthase activity"/>
    <property type="evidence" value="ECO:0007669"/>
    <property type="project" value="InterPro"/>
</dbReference>
<organism evidence="5 6">
    <name type="scientific">Orbilia javanica</name>
    <dbReference type="NCBI Taxonomy" id="47235"/>
    <lineage>
        <taxon>Eukaryota</taxon>
        <taxon>Fungi</taxon>
        <taxon>Dikarya</taxon>
        <taxon>Ascomycota</taxon>
        <taxon>Pezizomycotina</taxon>
        <taxon>Orbiliomycetes</taxon>
        <taxon>Orbiliales</taxon>
        <taxon>Orbiliaceae</taxon>
        <taxon>Orbilia</taxon>
    </lineage>
</organism>
<keyword evidence="6" id="KW-1185">Reference proteome</keyword>
<evidence type="ECO:0000256" key="1">
    <source>
        <dbReference type="ARBA" id="ARBA00001805"/>
    </source>
</evidence>
<dbReference type="SFLD" id="SFLDS00005">
    <property type="entry name" value="Isoprenoid_Synthase_Type_I"/>
    <property type="match status" value="1"/>
</dbReference>
<dbReference type="InterPro" id="IPR008949">
    <property type="entry name" value="Isoprenoid_synthase_dom_sf"/>
</dbReference>
<keyword evidence="4" id="KW-0125">Carotenoid biosynthesis</keyword>
<sequence>MLRGLSTPVDKYTPKRVVNLRDAIQKLQSKSRSFSLASSVFEGRLRIDLVLLYAFCRNADDLIDEAKTQEEAQSALARLSKAVSNTFLPHRPSISASEEVKNSLKPTASILHDVPEEMASSLEMLPINILPVKPIQGLLEGFGIDLQFPSTNEIGKEDNNTFDDKFPIRTESDLERYGYCVAGTVAELLLHLVFFHSAIKGVTQKERTKIIQAGVNMGIALQYINISRDIAKDALIGRCYIPSNWLAEYKLTPTMVVKNPDRREVKLLQRRLLNMAMEIYHENRNAIERLPTHGGARKGIRGAVENYVEIGRVLLEQDGKASIGNEATVSKTRRLWVFVKALCA</sequence>
<evidence type="ECO:0000256" key="4">
    <source>
        <dbReference type="ARBA" id="ARBA00022746"/>
    </source>
</evidence>
<evidence type="ECO:0000256" key="2">
    <source>
        <dbReference type="ARBA" id="ARBA00012396"/>
    </source>
</evidence>
<dbReference type="Proteomes" id="UP001313282">
    <property type="component" value="Unassembled WGS sequence"/>
</dbReference>
<dbReference type="EC" id="2.5.1.32" evidence="2"/>
<proteinExistence type="predicted"/>
<accession>A0AAN8RDM2</accession>
<keyword evidence="3" id="KW-0808">Transferase</keyword>
<dbReference type="EMBL" id="JAVHNR010000009">
    <property type="protein sequence ID" value="KAK6333524.1"/>
    <property type="molecule type" value="Genomic_DNA"/>
</dbReference>
<comment type="caution">
    <text evidence="5">The sequence shown here is derived from an EMBL/GenBank/DDBJ whole genome shotgun (WGS) entry which is preliminary data.</text>
</comment>
<comment type="catalytic activity">
    <reaction evidence="1">
        <text>2 (2E,6E,10E)-geranylgeranyl diphosphate = 15-cis-phytoene + 2 diphosphate</text>
        <dbReference type="Rhea" id="RHEA:34475"/>
        <dbReference type="ChEBI" id="CHEBI:27787"/>
        <dbReference type="ChEBI" id="CHEBI:33019"/>
        <dbReference type="ChEBI" id="CHEBI:58756"/>
        <dbReference type="EC" id="2.5.1.32"/>
    </reaction>
</comment>
<gene>
    <name evidence="5" type="ORF">TWF718_011332</name>
</gene>
<evidence type="ECO:0000256" key="3">
    <source>
        <dbReference type="ARBA" id="ARBA00022679"/>
    </source>
</evidence>
<dbReference type="PROSITE" id="PS01045">
    <property type="entry name" value="SQUALEN_PHYTOEN_SYN_2"/>
    <property type="match status" value="1"/>
</dbReference>
<protein>
    <recommendedName>
        <fullName evidence="2">15-cis-phytoene synthase</fullName>
        <ecNumber evidence="2">2.5.1.32</ecNumber>
    </recommendedName>
</protein>
<dbReference type="AlphaFoldDB" id="A0AAN8RDM2"/>
<dbReference type="SFLD" id="SFLDG01018">
    <property type="entry name" value="Squalene/Phytoene_Synthase_Lik"/>
    <property type="match status" value="1"/>
</dbReference>
<dbReference type="InterPro" id="IPR044843">
    <property type="entry name" value="Trans_IPPS_bact-type"/>
</dbReference>
<dbReference type="InterPro" id="IPR002060">
    <property type="entry name" value="Squ/phyt_synthse"/>
</dbReference>
<reference evidence="5 6" key="1">
    <citation type="submission" date="2019-10" db="EMBL/GenBank/DDBJ databases">
        <authorList>
            <person name="Palmer J.M."/>
        </authorList>
    </citation>
    <scope>NUCLEOTIDE SEQUENCE [LARGE SCALE GENOMIC DNA]</scope>
    <source>
        <strain evidence="5 6">TWF718</strain>
    </source>
</reference>
<dbReference type="SUPFAM" id="SSF48576">
    <property type="entry name" value="Terpenoid synthases"/>
    <property type="match status" value="1"/>
</dbReference>
<dbReference type="Gene3D" id="1.10.600.10">
    <property type="entry name" value="Farnesyl Diphosphate Synthase"/>
    <property type="match status" value="1"/>
</dbReference>
<dbReference type="Pfam" id="PF00494">
    <property type="entry name" value="SQS_PSY"/>
    <property type="match status" value="1"/>
</dbReference>
<dbReference type="SFLD" id="SFLDG01212">
    <property type="entry name" value="Phytoene_synthase_like"/>
    <property type="match status" value="1"/>
</dbReference>
<name>A0AAN8RDM2_9PEZI</name>